<name>A0A811TAB5_9EURY</name>
<comment type="caution">
    <text evidence="4">The sequence shown here is derived from an EMBL/GenBank/DDBJ whole genome shotgun (WGS) entry which is preliminary data.</text>
</comment>
<dbReference type="PROSITE" id="PS51160">
    <property type="entry name" value="ACYLPHOSPHATASE_3"/>
    <property type="match status" value="1"/>
</dbReference>
<feature type="domain" description="Acylphosphatase-like" evidence="3">
    <location>
        <begin position="1"/>
        <end position="64"/>
    </location>
</feature>
<dbReference type="Pfam" id="PF00708">
    <property type="entry name" value="Acylphosphatase"/>
    <property type="match status" value="1"/>
</dbReference>
<sequence length="81" mass="9067">MGVVGFVENQPDGTVNIVAEGEGEILEEFVEKAQPEDDPLIRITQVDVEYEKATGEFELFGIKHRSSEERLPIGLIPLQNR</sequence>
<accession>A0A811TAB5</accession>
<comment type="caution">
    <text evidence="1">Lacks conserved residue(s) required for the propagation of feature annotation.</text>
</comment>
<dbReference type="InterPro" id="IPR001792">
    <property type="entry name" value="Acylphosphatase-like_dom"/>
</dbReference>
<evidence type="ECO:0000256" key="1">
    <source>
        <dbReference type="PROSITE-ProRule" id="PRU00520"/>
    </source>
</evidence>
<evidence type="ECO:0000259" key="3">
    <source>
        <dbReference type="PROSITE" id="PS51160"/>
    </source>
</evidence>
<evidence type="ECO:0000313" key="5">
    <source>
        <dbReference type="Proteomes" id="UP000610373"/>
    </source>
</evidence>
<dbReference type="SUPFAM" id="SSF54975">
    <property type="entry name" value="Acylphosphatase/BLUF domain-like"/>
    <property type="match status" value="1"/>
</dbReference>
<comment type="similarity">
    <text evidence="2">Belongs to the acylphosphatase family.</text>
</comment>
<organism evidence="4 5">
    <name type="scientific">Candidatus Argoarchaeum ethanivorans</name>
    <dbReference type="NCBI Taxonomy" id="2608793"/>
    <lineage>
        <taxon>Archaea</taxon>
        <taxon>Methanobacteriati</taxon>
        <taxon>Methanobacteriota</taxon>
        <taxon>Stenosarchaea group</taxon>
        <taxon>Methanomicrobia</taxon>
        <taxon>Methanosarcinales</taxon>
        <taxon>Methanosarcinales incertae sedis</taxon>
        <taxon>GOM Arc I cluster</taxon>
        <taxon>Candidatus Argoarchaeum</taxon>
    </lineage>
</organism>
<protein>
    <submittedName>
        <fullName evidence="4">Acylphosphatase</fullName>
    </submittedName>
</protein>
<dbReference type="Gene3D" id="3.30.70.100">
    <property type="match status" value="1"/>
</dbReference>
<evidence type="ECO:0000256" key="2">
    <source>
        <dbReference type="RuleBase" id="RU004168"/>
    </source>
</evidence>
<dbReference type="EMBL" id="CAJHIO010000005">
    <property type="protein sequence ID" value="CAD6491507.1"/>
    <property type="molecule type" value="Genomic_DNA"/>
</dbReference>
<gene>
    <name evidence="4" type="ORF">CHKLHMKO_00135</name>
</gene>
<proteinExistence type="inferred from homology"/>
<evidence type="ECO:0000313" key="4">
    <source>
        <dbReference type="EMBL" id="CAD6491507.1"/>
    </source>
</evidence>
<reference evidence="4" key="1">
    <citation type="submission" date="2020-10" db="EMBL/GenBank/DDBJ databases">
        <authorList>
            <person name="Hahn C.J."/>
            <person name="Laso-Perez R."/>
            <person name="Vulcano F."/>
            <person name="Vaziourakis K.-M."/>
            <person name="Stokke R."/>
            <person name="Steen I.H."/>
            <person name="Teske A."/>
            <person name="Boetius A."/>
            <person name="Liebeke M."/>
            <person name="Amann R."/>
            <person name="Knittel K."/>
        </authorList>
    </citation>
    <scope>NUCLEOTIDE SEQUENCE</scope>
    <source>
        <strain evidence="4">Gfbio:e3339647-f889-4370-9287-4fb5cb688e4c:AG392O15_GoMArc1</strain>
    </source>
</reference>
<dbReference type="Proteomes" id="UP000610373">
    <property type="component" value="Unassembled WGS sequence"/>
</dbReference>
<dbReference type="AlphaFoldDB" id="A0A811TAB5"/>
<dbReference type="InterPro" id="IPR036046">
    <property type="entry name" value="Acylphosphatase-like_dom_sf"/>
</dbReference>